<evidence type="ECO:0000259" key="3">
    <source>
        <dbReference type="Pfam" id="PF20695"/>
    </source>
</evidence>
<dbReference type="Proteomes" id="UP000004986">
    <property type="component" value="Unassembled WGS sequence"/>
</dbReference>
<dbReference type="HOGENOM" id="CLU_1182372_0_0_6"/>
<dbReference type="PANTHER" id="PTHR30108">
    <property type="entry name" value="3-OCTAPRENYL-4-HYDROXYBENZOATE CARBOXY-LYASE-RELATED"/>
    <property type="match status" value="1"/>
</dbReference>
<dbReference type="InterPro" id="IPR002830">
    <property type="entry name" value="UbiD"/>
</dbReference>
<dbReference type="InterPro" id="IPR048304">
    <property type="entry name" value="UbiD_Rift_dom"/>
</dbReference>
<feature type="non-terminal residue" evidence="4">
    <location>
        <position position="235"/>
    </location>
</feature>
<sequence length="235" mass="25983">MKFKDLRDFVQQLEQRGELKRIQMPISPVLEMTEICDRTLRAKGPALLFEKPVGFDIPVLGNLFGTPERVAMGMGAEAVSELREIGKLLAFLKEPEPPKGLKDAWSKLPIFRKVIAMAPKVVKDAPCQEVVIEGDDVDLGMLPVQTCWPGDVAPLITWGLTVTKGPNKERQNLGIYRQQVIGRNKIIMRWLSHRGGALDFRDWCVKHPGEPYPVAVALGADPATILGAVTPVPDS</sequence>
<evidence type="ECO:0000256" key="1">
    <source>
        <dbReference type="ARBA" id="ARBA00023211"/>
    </source>
</evidence>
<dbReference type="GO" id="GO:0008694">
    <property type="term" value="F:4-hydroxy-3-polyprenylbenzoate decarboxylase activity"/>
    <property type="evidence" value="ECO:0007669"/>
    <property type="project" value="TreeGrafter"/>
</dbReference>
<organism evidence="4 5">
    <name type="scientific">Pseudomonas syringae pv. pisi str. 1704B</name>
    <dbReference type="NCBI Taxonomy" id="629263"/>
    <lineage>
        <taxon>Bacteria</taxon>
        <taxon>Pseudomonadati</taxon>
        <taxon>Pseudomonadota</taxon>
        <taxon>Gammaproteobacteria</taxon>
        <taxon>Pseudomonadales</taxon>
        <taxon>Pseudomonadaceae</taxon>
        <taxon>Pseudomonas</taxon>
        <taxon>Pseudomonas syringae</taxon>
    </lineage>
</organism>
<accession>F3G5G6</accession>
<dbReference type="Pfam" id="PF01977">
    <property type="entry name" value="UbiD"/>
    <property type="match status" value="1"/>
</dbReference>
<proteinExistence type="predicted"/>
<reference evidence="4 5" key="1">
    <citation type="journal article" date="2011" name="PLoS Pathog.">
        <title>Dynamic evolution of pathogenicity revealed by sequencing and comparative genomics of 19 Pseudomonas syringae isolates.</title>
        <authorList>
            <person name="Baltrus D.A."/>
            <person name="Nishimura M.T."/>
            <person name="Romanchuk A."/>
            <person name="Chang J.H."/>
            <person name="Mukhtar M.S."/>
            <person name="Cherkis K."/>
            <person name="Roach J."/>
            <person name="Grant S.R."/>
            <person name="Jones C.D."/>
            <person name="Dangl J.L."/>
        </authorList>
    </citation>
    <scope>NUCLEOTIDE SEQUENCE [LARGE SCALE GENOMIC DNA]</scope>
    <source>
        <strain evidence="4 5">1704B</strain>
    </source>
</reference>
<dbReference type="InterPro" id="IPR049383">
    <property type="entry name" value="UbiD-like_N"/>
</dbReference>
<dbReference type="SUPFAM" id="SSF50475">
    <property type="entry name" value="FMN-binding split barrel"/>
    <property type="match status" value="1"/>
</dbReference>
<dbReference type="Pfam" id="PF20695">
    <property type="entry name" value="UbiD_N"/>
    <property type="match status" value="1"/>
</dbReference>
<evidence type="ECO:0000313" key="5">
    <source>
        <dbReference type="Proteomes" id="UP000004986"/>
    </source>
</evidence>
<name>F3G5G6_PSESJ</name>
<dbReference type="PANTHER" id="PTHR30108:SF17">
    <property type="entry name" value="FERULIC ACID DECARBOXYLASE 1"/>
    <property type="match status" value="1"/>
</dbReference>
<keyword evidence="4" id="KW-0456">Lyase</keyword>
<comment type="caution">
    <text evidence="4">The sequence shown here is derived from an EMBL/GenBank/DDBJ whole genome shotgun (WGS) entry which is preliminary data.</text>
</comment>
<protein>
    <submittedName>
        <fullName evidence="4">3-octaprenyl-4-hydroxybenzoate carboxy-lyase</fullName>
    </submittedName>
</protein>
<dbReference type="EMBL" id="AEAI01000388">
    <property type="protein sequence ID" value="EGH42316.1"/>
    <property type="molecule type" value="Genomic_DNA"/>
</dbReference>
<evidence type="ECO:0000313" key="4">
    <source>
        <dbReference type="EMBL" id="EGH42316.1"/>
    </source>
</evidence>
<dbReference type="GO" id="GO:0005829">
    <property type="term" value="C:cytosol"/>
    <property type="evidence" value="ECO:0007669"/>
    <property type="project" value="TreeGrafter"/>
</dbReference>
<feature type="domain" description="3-octaprenyl-4-hydroxybenzoate carboxy-lyase-like N-terminal" evidence="3">
    <location>
        <begin position="11"/>
        <end position="89"/>
    </location>
</feature>
<gene>
    <name evidence="4" type="ORF">PSYPI_07790</name>
</gene>
<keyword evidence="1" id="KW-0464">Manganese</keyword>
<keyword evidence="5" id="KW-1185">Reference proteome</keyword>
<dbReference type="GO" id="GO:0006744">
    <property type="term" value="P:ubiquinone biosynthetic process"/>
    <property type="evidence" value="ECO:0007669"/>
    <property type="project" value="TreeGrafter"/>
</dbReference>
<evidence type="ECO:0000259" key="2">
    <source>
        <dbReference type="Pfam" id="PF01977"/>
    </source>
</evidence>
<dbReference type="AlphaFoldDB" id="F3G5G6"/>
<feature type="domain" description="3-octaprenyl-4-hydroxybenzoate carboxy-lyase-like Rift-related" evidence="2">
    <location>
        <begin position="121"/>
        <end position="234"/>
    </location>
</feature>